<feature type="chain" id="PRO_5012163891" description="Lcl C-terminal domain-containing protein" evidence="1">
    <location>
        <begin position="21"/>
        <end position="484"/>
    </location>
</feature>
<dbReference type="AlphaFoldDB" id="A0A1Q9H1M5"/>
<evidence type="ECO:0000256" key="1">
    <source>
        <dbReference type="SAM" id="SignalP"/>
    </source>
</evidence>
<dbReference type="RefSeq" id="WP_075761769.1">
    <property type="nucleotide sequence ID" value="NZ_MJIL01000038.1"/>
</dbReference>
<name>A0A1Q9H1M5_9GAMM</name>
<proteinExistence type="predicted"/>
<accession>A0A1Q9H1M5</accession>
<keyword evidence="1" id="KW-0732">Signal</keyword>
<keyword evidence="4" id="KW-1185">Reference proteome</keyword>
<dbReference type="Pfam" id="PF07603">
    <property type="entry name" value="Lcl_C"/>
    <property type="match status" value="1"/>
</dbReference>
<feature type="domain" description="Lcl C-terminal" evidence="2">
    <location>
        <begin position="297"/>
        <end position="433"/>
    </location>
</feature>
<dbReference type="STRING" id="1903952.BIT28_04420"/>
<feature type="signal peptide" evidence="1">
    <location>
        <begin position="1"/>
        <end position="20"/>
    </location>
</feature>
<evidence type="ECO:0000259" key="2">
    <source>
        <dbReference type="Pfam" id="PF07603"/>
    </source>
</evidence>
<protein>
    <recommendedName>
        <fullName evidence="2">Lcl C-terminal domain-containing protein</fullName>
    </recommendedName>
</protein>
<sequence length="484" mass="51895">MKHQLTMLAAALLVAGCNNSGGGSDSSTPTYTVSGKVTAQAAKGNETVCADLNGDFICGSGEPSTAASNGQFTITSTDKNILSAPLVVNLDTGVTSKSSYGSANAKSTSTNAFLVAPGQQKTTGNEINAITTLVASQVAGGLSLDNAIKAVKAQLLVLGLPATDNLLSEGSNNEYMTLESNILSIISAVDKTTPGYSLTIFSQNLEDYKDILLSDAPSEEALQNVVNDLDNSAEAVVPNDTGVTIYFTDGGDNAVAPSDYPGQDADYGFDATDNGFKFVKLDANGQALAEDATEWSCVKDERTGLIWESKKNDASSPQHFDRLFAYQLTGKFEPYIEDINLAGCQDAGDNICTTEQYVDYLNNNEVCGITDWRLPTLYEFYDLIDFGETETDADDLVYGLTYAYFPLQSKASYLETGTVWTSTPSFTEYSDQALKGQEIRAFVETRGTYRGKFSFVEINSDKVDSDNSDSYQMPIRLVAKGSKK</sequence>
<dbReference type="PROSITE" id="PS51257">
    <property type="entry name" value="PROKAR_LIPOPROTEIN"/>
    <property type="match status" value="1"/>
</dbReference>
<dbReference type="OrthoDB" id="9815730at2"/>
<organism evidence="3 4">
    <name type="scientific">Photobacterium proteolyticum</name>
    <dbReference type="NCBI Taxonomy" id="1903952"/>
    <lineage>
        <taxon>Bacteria</taxon>
        <taxon>Pseudomonadati</taxon>
        <taxon>Pseudomonadota</taxon>
        <taxon>Gammaproteobacteria</taxon>
        <taxon>Vibrionales</taxon>
        <taxon>Vibrionaceae</taxon>
        <taxon>Photobacterium</taxon>
    </lineage>
</organism>
<gene>
    <name evidence="3" type="ORF">BIT28_04420</name>
</gene>
<reference evidence="3 4" key="1">
    <citation type="submission" date="2016-09" db="EMBL/GenBank/DDBJ databases">
        <title>Photobacterium proteolyticum sp. nov. a protease producing bacterium isolated from ocean sediments of Laizhou Bay.</title>
        <authorList>
            <person name="Li Y."/>
        </authorList>
    </citation>
    <scope>NUCLEOTIDE SEQUENCE [LARGE SCALE GENOMIC DNA]</scope>
    <source>
        <strain evidence="3 4">13-12</strain>
    </source>
</reference>
<dbReference type="Proteomes" id="UP000186905">
    <property type="component" value="Unassembled WGS sequence"/>
</dbReference>
<evidence type="ECO:0000313" key="4">
    <source>
        <dbReference type="Proteomes" id="UP000186905"/>
    </source>
</evidence>
<dbReference type="InterPro" id="IPR011460">
    <property type="entry name" value="Lcl_C"/>
</dbReference>
<evidence type="ECO:0000313" key="3">
    <source>
        <dbReference type="EMBL" id="OLQ81634.1"/>
    </source>
</evidence>
<dbReference type="EMBL" id="MJIL01000038">
    <property type="protein sequence ID" value="OLQ81634.1"/>
    <property type="molecule type" value="Genomic_DNA"/>
</dbReference>
<comment type="caution">
    <text evidence="3">The sequence shown here is derived from an EMBL/GenBank/DDBJ whole genome shotgun (WGS) entry which is preliminary data.</text>
</comment>